<reference evidence="1" key="1">
    <citation type="journal article" date="2014" name="Front. Microbiol.">
        <title>High frequency of phylogenetically diverse reductive dehalogenase-homologous genes in deep subseafloor sedimentary metagenomes.</title>
        <authorList>
            <person name="Kawai M."/>
            <person name="Futagami T."/>
            <person name="Toyoda A."/>
            <person name="Takaki Y."/>
            <person name="Nishi S."/>
            <person name="Hori S."/>
            <person name="Arai W."/>
            <person name="Tsubouchi T."/>
            <person name="Morono Y."/>
            <person name="Uchiyama I."/>
            <person name="Ito T."/>
            <person name="Fujiyama A."/>
            <person name="Inagaki F."/>
            <person name="Takami H."/>
        </authorList>
    </citation>
    <scope>NUCLEOTIDE SEQUENCE</scope>
    <source>
        <strain evidence="1">Expedition CK06-06</strain>
    </source>
</reference>
<dbReference type="AlphaFoldDB" id="X1UVP9"/>
<gene>
    <name evidence="1" type="ORF">S12H4_57170</name>
</gene>
<accession>X1UVP9</accession>
<organism evidence="1">
    <name type="scientific">marine sediment metagenome</name>
    <dbReference type="NCBI Taxonomy" id="412755"/>
    <lineage>
        <taxon>unclassified sequences</taxon>
        <taxon>metagenomes</taxon>
        <taxon>ecological metagenomes</taxon>
    </lineage>
</organism>
<proteinExistence type="predicted"/>
<comment type="caution">
    <text evidence="1">The sequence shown here is derived from an EMBL/GenBank/DDBJ whole genome shotgun (WGS) entry which is preliminary data.</text>
</comment>
<name>X1UVP9_9ZZZZ</name>
<protein>
    <submittedName>
        <fullName evidence="1">Uncharacterized protein</fullName>
    </submittedName>
</protein>
<dbReference type="EMBL" id="BARW01036927">
    <property type="protein sequence ID" value="GAJ21534.1"/>
    <property type="molecule type" value="Genomic_DNA"/>
</dbReference>
<sequence>MRESKVSKKTIFLGIMRRYLKMHIKVKCKNCDWEGQAIVGKKGYPLDNYKCPKCGRDIERARGRYNYHSESAQLK</sequence>
<evidence type="ECO:0000313" key="1">
    <source>
        <dbReference type="EMBL" id="GAJ21534.1"/>
    </source>
</evidence>